<dbReference type="GO" id="GO:0005829">
    <property type="term" value="C:cytosol"/>
    <property type="evidence" value="ECO:0007669"/>
    <property type="project" value="UniProtKB-ARBA"/>
</dbReference>
<sequence length="360" mass="39368">MQHTLLTPLTKGVYAFRNRVVMAPMNRRRAVDGVPGHAMATYYHQRAGAGLIVTDNTAIAPNAIGYLNTPGLYTQAQRDGWKRIVETVHHENGTIFIQLVHTGRIGHPANHMGGLPLVGASDRKANETVRTPTGHLPMPEPVVLTQPEVQDLVALHVEAAAMAVALGFDGVEIHGAHGFLPEQFLNPQTNNRTDHYGGSLVKRSRFILEIMEGVVGAIGAERTGIRLSPFASVNDLSPYPDELETHRYLVNALAAMNIGFLHLSNQVVNGISSIPHAYLIEVRRRFKNLLIFTGGNTRESAEQLIQSELIDLAGFGKPFIANPDLPERFRHNAALAVPDDATFYTEGDKGYTDYASFTTA</sequence>
<comment type="caution">
    <text evidence="5">The sequence shown here is derived from an EMBL/GenBank/DDBJ whole genome shotgun (WGS) entry which is preliminary data.</text>
</comment>
<dbReference type="InterPro" id="IPR001155">
    <property type="entry name" value="OxRdtase_FMN_N"/>
</dbReference>
<evidence type="ECO:0000259" key="4">
    <source>
        <dbReference type="Pfam" id="PF00724"/>
    </source>
</evidence>
<evidence type="ECO:0000313" key="5">
    <source>
        <dbReference type="EMBL" id="MBT1711204.1"/>
    </source>
</evidence>
<dbReference type="Gene3D" id="3.20.20.70">
    <property type="entry name" value="Aldolase class I"/>
    <property type="match status" value="1"/>
</dbReference>
<name>A0AAP2E354_9BACT</name>
<dbReference type="InterPro" id="IPR045247">
    <property type="entry name" value="Oye-like"/>
</dbReference>
<dbReference type="RefSeq" id="WP_254086779.1">
    <property type="nucleotide sequence ID" value="NZ_JAHESE010000030.1"/>
</dbReference>
<keyword evidence="3" id="KW-0560">Oxidoreductase</keyword>
<dbReference type="EMBL" id="JAHESE010000030">
    <property type="protein sequence ID" value="MBT1711204.1"/>
    <property type="molecule type" value="Genomic_DNA"/>
</dbReference>
<dbReference type="PANTHER" id="PTHR22893:SF91">
    <property type="entry name" value="NADPH DEHYDROGENASE 2-RELATED"/>
    <property type="match status" value="1"/>
</dbReference>
<evidence type="ECO:0000256" key="2">
    <source>
        <dbReference type="ARBA" id="ARBA00005979"/>
    </source>
</evidence>
<dbReference type="AlphaFoldDB" id="A0AAP2E354"/>
<organism evidence="5 6">
    <name type="scientific">Dawidia cretensis</name>
    <dbReference type="NCBI Taxonomy" id="2782350"/>
    <lineage>
        <taxon>Bacteria</taxon>
        <taxon>Pseudomonadati</taxon>
        <taxon>Bacteroidota</taxon>
        <taxon>Cytophagia</taxon>
        <taxon>Cytophagales</taxon>
        <taxon>Chryseotaleaceae</taxon>
        <taxon>Dawidia</taxon>
    </lineage>
</organism>
<dbReference type="FunFam" id="3.20.20.70:FF:000059">
    <property type="entry name" value="N-ethylmaleimide reductase, FMN-linked"/>
    <property type="match status" value="1"/>
</dbReference>
<dbReference type="Proteomes" id="UP001319080">
    <property type="component" value="Unassembled WGS sequence"/>
</dbReference>
<dbReference type="CDD" id="cd02933">
    <property type="entry name" value="OYE_like_FMN"/>
    <property type="match status" value="1"/>
</dbReference>
<dbReference type="PANTHER" id="PTHR22893">
    <property type="entry name" value="NADH OXIDOREDUCTASE-RELATED"/>
    <property type="match status" value="1"/>
</dbReference>
<evidence type="ECO:0000256" key="3">
    <source>
        <dbReference type="ARBA" id="ARBA00023002"/>
    </source>
</evidence>
<dbReference type="GO" id="GO:0010181">
    <property type="term" value="F:FMN binding"/>
    <property type="evidence" value="ECO:0007669"/>
    <property type="project" value="InterPro"/>
</dbReference>
<gene>
    <name evidence="5" type="ORF">KK062_23370</name>
</gene>
<proteinExistence type="inferred from homology"/>
<keyword evidence="6" id="KW-1185">Reference proteome</keyword>
<comment type="cofactor">
    <cofactor evidence="1">
        <name>FMN</name>
        <dbReference type="ChEBI" id="CHEBI:58210"/>
    </cofactor>
</comment>
<dbReference type="Pfam" id="PF00724">
    <property type="entry name" value="Oxidored_FMN"/>
    <property type="match status" value="1"/>
</dbReference>
<accession>A0AAP2E354</accession>
<dbReference type="InterPro" id="IPR013785">
    <property type="entry name" value="Aldolase_TIM"/>
</dbReference>
<comment type="similarity">
    <text evidence="2">Belongs to the NADH:flavin oxidoreductase/NADH oxidase family.</text>
</comment>
<reference evidence="5 6" key="1">
    <citation type="submission" date="2021-05" db="EMBL/GenBank/DDBJ databases">
        <title>A Polyphasic approach of four new species of the genus Ohtaekwangia: Ohtaekwangia histidinii sp. nov., Ohtaekwangia cretensis sp. nov., Ohtaekwangia indiensis sp. nov., Ohtaekwangia reichenbachii sp. nov. from diverse environment.</title>
        <authorList>
            <person name="Octaviana S."/>
        </authorList>
    </citation>
    <scope>NUCLEOTIDE SEQUENCE [LARGE SCALE GENOMIC DNA]</scope>
    <source>
        <strain evidence="5 6">PWU5</strain>
    </source>
</reference>
<evidence type="ECO:0000256" key="1">
    <source>
        <dbReference type="ARBA" id="ARBA00001917"/>
    </source>
</evidence>
<feature type="domain" description="NADH:flavin oxidoreductase/NADH oxidase N-terminal" evidence="4">
    <location>
        <begin position="5"/>
        <end position="333"/>
    </location>
</feature>
<dbReference type="GO" id="GO:0016628">
    <property type="term" value="F:oxidoreductase activity, acting on the CH-CH group of donors, NAD or NADP as acceptor"/>
    <property type="evidence" value="ECO:0007669"/>
    <property type="project" value="UniProtKB-ARBA"/>
</dbReference>
<evidence type="ECO:0000313" key="6">
    <source>
        <dbReference type="Proteomes" id="UP001319080"/>
    </source>
</evidence>
<dbReference type="SUPFAM" id="SSF51395">
    <property type="entry name" value="FMN-linked oxidoreductases"/>
    <property type="match status" value="1"/>
</dbReference>
<protein>
    <submittedName>
        <fullName evidence="5">Alkene reductase</fullName>
    </submittedName>
</protein>